<dbReference type="STRING" id="875328.JDM601_1465"/>
<dbReference type="Proteomes" id="UP000009224">
    <property type="component" value="Chromosome"/>
</dbReference>
<dbReference type="EMBL" id="CP002329">
    <property type="protein sequence ID" value="AEF35465.1"/>
    <property type="molecule type" value="Genomic_DNA"/>
</dbReference>
<organism evidence="1 2">
    <name type="scientific">Mycolicibacter sinensis (strain JDM601)</name>
    <name type="common">Mycobacterium sinense</name>
    <dbReference type="NCBI Taxonomy" id="875328"/>
    <lineage>
        <taxon>Bacteria</taxon>
        <taxon>Bacillati</taxon>
        <taxon>Actinomycetota</taxon>
        <taxon>Actinomycetes</taxon>
        <taxon>Mycobacteriales</taxon>
        <taxon>Mycobacteriaceae</taxon>
        <taxon>Mycolicibacter</taxon>
    </lineage>
</organism>
<evidence type="ECO:0000313" key="1">
    <source>
        <dbReference type="EMBL" id="AEF35465.1"/>
    </source>
</evidence>
<accession>F5YY87</accession>
<dbReference type="HOGENOM" id="CLU_3009486_0_0_11"/>
<protein>
    <submittedName>
        <fullName evidence="1">Uncharacterized protein</fullName>
    </submittedName>
</protein>
<proteinExistence type="predicted"/>
<name>F5YY87_MYCSD</name>
<dbReference type="AlphaFoldDB" id="F5YY87"/>
<sequence length="56" mass="6412">MNDDAVDEPGHRAFLSPNPHTERATTAKFVAHFRRQCTFAARGRLVSSRRGRQERC</sequence>
<dbReference type="KEGG" id="mjd:JDM601_1465"/>
<evidence type="ECO:0000313" key="2">
    <source>
        <dbReference type="Proteomes" id="UP000009224"/>
    </source>
</evidence>
<reference evidence="1 2" key="1">
    <citation type="journal article" date="2011" name="J. Bacteriol.">
        <title>Complete genome sequence of a novel clinical isolate, the nontuberculous Mycobacterium strain JDM601.</title>
        <authorList>
            <person name="Zhang Z.Y."/>
            <person name="Sun Z.Q."/>
            <person name="Wang Z.L."/>
            <person name="Wen Z.L."/>
            <person name="Sun Q.W."/>
            <person name="Zhu Z.Q."/>
            <person name="Song Y.Z."/>
            <person name="Zhao J.W."/>
            <person name="Wang H.H."/>
            <person name="Zhang S.L."/>
            <person name="Guo X.K."/>
        </authorList>
    </citation>
    <scope>NUCLEOTIDE SEQUENCE [LARGE SCALE GENOMIC DNA]</scope>
    <source>
        <strain evidence="1 2">JDM601</strain>
    </source>
</reference>
<keyword evidence="2" id="KW-1185">Reference proteome</keyword>
<gene>
    <name evidence="1" type="ordered locus">JDM601_1465</name>
</gene>